<keyword evidence="1 3" id="KW-0863">Zinc-finger</keyword>
<keyword evidence="4" id="KW-0175">Coiled coil</keyword>
<gene>
    <name evidence="7" type="ORF">ABEB36_011197</name>
</gene>
<feature type="compositionally biased region" description="Low complexity" evidence="5">
    <location>
        <begin position="73"/>
        <end position="88"/>
    </location>
</feature>
<evidence type="ECO:0000259" key="6">
    <source>
        <dbReference type="PROSITE" id="PS50089"/>
    </source>
</evidence>
<feature type="region of interest" description="Disordered" evidence="5">
    <location>
        <begin position="68"/>
        <end position="90"/>
    </location>
</feature>
<dbReference type="CDD" id="cd16563">
    <property type="entry name" value="RING-HC_RNF220"/>
    <property type="match status" value="1"/>
</dbReference>
<sequence length="333" mass="37519">MEVFEESSEVSGSSITLDEGGRGCRNKKRQVNPACCPVCSITLRQSEVETHLSMELDKLNKLPSAKVRVNGKSTPSCSNGGSSSTSTDSCKHWETYQKVKNNRQNRQRTKTRKRKAEDQLCPICNKDFPEDLAIHVELCLRRSEQNGSDQEEENIDIESYEEYEWAGQNRIRATTLLQGGLSNLGQSLQNADEDEDLNVDGDGEMFGCPQYSEKDIILPCEEGAEDLALRKAVIGSEPNRVSATTGDTTMNSTTDPVVEVLKNRIKELQERLENKDELYKCLICMERYKTPVISVCCWHVHCEQCWLQTLGAKKLCPQCNMITSASDLRKIYM</sequence>
<evidence type="ECO:0000256" key="3">
    <source>
        <dbReference type="PROSITE-ProRule" id="PRU00175"/>
    </source>
</evidence>
<proteinExistence type="predicted"/>
<dbReference type="EMBL" id="JBDJPC010000008">
    <property type="protein sequence ID" value="KAL1493058.1"/>
    <property type="molecule type" value="Genomic_DNA"/>
</dbReference>
<dbReference type="Pfam" id="PF13923">
    <property type="entry name" value="zf-C3HC4_2"/>
    <property type="match status" value="1"/>
</dbReference>
<evidence type="ECO:0000256" key="5">
    <source>
        <dbReference type="SAM" id="MobiDB-lite"/>
    </source>
</evidence>
<dbReference type="AlphaFoldDB" id="A0ABD1EEI5"/>
<organism evidence="7 8">
    <name type="scientific">Hypothenemus hampei</name>
    <name type="common">Coffee berry borer</name>
    <dbReference type="NCBI Taxonomy" id="57062"/>
    <lineage>
        <taxon>Eukaryota</taxon>
        <taxon>Metazoa</taxon>
        <taxon>Ecdysozoa</taxon>
        <taxon>Arthropoda</taxon>
        <taxon>Hexapoda</taxon>
        <taxon>Insecta</taxon>
        <taxon>Pterygota</taxon>
        <taxon>Neoptera</taxon>
        <taxon>Endopterygota</taxon>
        <taxon>Coleoptera</taxon>
        <taxon>Polyphaga</taxon>
        <taxon>Cucujiformia</taxon>
        <taxon>Curculionidae</taxon>
        <taxon>Scolytinae</taxon>
        <taxon>Hypothenemus</taxon>
    </lineage>
</organism>
<dbReference type="InterPro" id="IPR031824">
    <property type="entry name" value="RNF220_mid"/>
</dbReference>
<protein>
    <recommendedName>
        <fullName evidence="6">RING-type domain-containing protein</fullName>
    </recommendedName>
</protein>
<keyword evidence="2" id="KW-0862">Zinc</keyword>
<dbReference type="InterPro" id="IPR040178">
    <property type="entry name" value="RNF220_RING"/>
</dbReference>
<dbReference type="Pfam" id="PF15926">
    <property type="entry name" value="RNF220"/>
    <property type="match status" value="1"/>
</dbReference>
<dbReference type="PANTHER" id="PTHR13459">
    <property type="entry name" value="E3 UBIQUITIN-PROTEIN LIGASE RNF220 ISOFORM X1"/>
    <property type="match status" value="1"/>
</dbReference>
<dbReference type="InterPro" id="IPR052443">
    <property type="entry name" value="E3_ubiq-ligase_RNF220-like"/>
</dbReference>
<keyword evidence="8" id="KW-1185">Reference proteome</keyword>
<dbReference type="GO" id="GO:0008270">
    <property type="term" value="F:zinc ion binding"/>
    <property type="evidence" value="ECO:0007669"/>
    <property type="project" value="UniProtKB-KW"/>
</dbReference>
<evidence type="ECO:0000313" key="8">
    <source>
        <dbReference type="Proteomes" id="UP001566132"/>
    </source>
</evidence>
<dbReference type="InterPro" id="IPR001841">
    <property type="entry name" value="Znf_RING"/>
</dbReference>
<evidence type="ECO:0000256" key="2">
    <source>
        <dbReference type="ARBA" id="ARBA00022833"/>
    </source>
</evidence>
<accession>A0ABD1EEI5</accession>
<evidence type="ECO:0000313" key="7">
    <source>
        <dbReference type="EMBL" id="KAL1493058.1"/>
    </source>
</evidence>
<dbReference type="PANTHER" id="PTHR13459:SF1">
    <property type="entry name" value="E3 UBIQUITIN-PROTEIN LIGASE RNF220 ISOFORM X1"/>
    <property type="match status" value="1"/>
</dbReference>
<reference evidence="7 8" key="1">
    <citation type="submission" date="2024-05" db="EMBL/GenBank/DDBJ databases">
        <title>Genetic variation in Jamaican populations of the coffee berry borer (Hypothenemus hampei).</title>
        <authorList>
            <person name="Errbii M."/>
            <person name="Myrie A."/>
        </authorList>
    </citation>
    <scope>NUCLEOTIDE SEQUENCE [LARGE SCALE GENOMIC DNA]</scope>
    <source>
        <strain evidence="7">JA-Hopewell-2020-01-JO</strain>
        <tissue evidence="7">Whole body</tissue>
    </source>
</reference>
<feature type="domain" description="RING-type" evidence="6">
    <location>
        <begin position="281"/>
        <end position="320"/>
    </location>
</feature>
<evidence type="ECO:0000256" key="4">
    <source>
        <dbReference type="SAM" id="Coils"/>
    </source>
</evidence>
<dbReference type="InterPro" id="IPR013083">
    <property type="entry name" value="Znf_RING/FYVE/PHD"/>
</dbReference>
<comment type="caution">
    <text evidence="7">The sequence shown here is derived from an EMBL/GenBank/DDBJ whole genome shotgun (WGS) entry which is preliminary data.</text>
</comment>
<name>A0ABD1EEI5_HYPHA</name>
<evidence type="ECO:0000256" key="1">
    <source>
        <dbReference type="ARBA" id="ARBA00022771"/>
    </source>
</evidence>
<dbReference type="Proteomes" id="UP001566132">
    <property type="component" value="Unassembled WGS sequence"/>
</dbReference>
<dbReference type="SUPFAM" id="SSF57850">
    <property type="entry name" value="RING/U-box"/>
    <property type="match status" value="1"/>
</dbReference>
<keyword evidence="1 3" id="KW-0479">Metal-binding</keyword>
<dbReference type="PROSITE" id="PS50089">
    <property type="entry name" value="ZF_RING_2"/>
    <property type="match status" value="1"/>
</dbReference>
<dbReference type="Gene3D" id="3.30.40.10">
    <property type="entry name" value="Zinc/RING finger domain, C3HC4 (zinc finger)"/>
    <property type="match status" value="1"/>
</dbReference>
<feature type="region of interest" description="Disordered" evidence="5">
    <location>
        <begin position="1"/>
        <end position="22"/>
    </location>
</feature>
<feature type="coiled-coil region" evidence="4">
    <location>
        <begin position="258"/>
        <end position="285"/>
    </location>
</feature>